<protein>
    <submittedName>
        <fullName evidence="1">Uncharacterized protein</fullName>
    </submittedName>
</protein>
<name>A0AAJ5WB52_9SPHI</name>
<dbReference type="Proteomes" id="UP001214530">
    <property type="component" value="Chromosome"/>
</dbReference>
<proteinExistence type="predicted"/>
<sequence length="129" mass="14560">MTKVPLSQSGVQSIQDQLYALPNQALQAEVLAVRNNFATWTDNHFVINDKQRSWLAQMDPLFRDYIGIRMAIAIKNKLPWVIVLPPAPAPGDPDKGKWFMEKSTIETVWSGPEEVIANGVLKLEFGYHP</sequence>
<dbReference type="EMBL" id="CP119313">
    <property type="protein sequence ID" value="WEK21337.1"/>
    <property type="molecule type" value="Genomic_DNA"/>
</dbReference>
<accession>A0AAJ5WB52</accession>
<gene>
    <name evidence="1" type="ORF">P0Y49_09305</name>
</gene>
<evidence type="ECO:0000313" key="1">
    <source>
        <dbReference type="EMBL" id="WEK21337.1"/>
    </source>
</evidence>
<evidence type="ECO:0000313" key="2">
    <source>
        <dbReference type="Proteomes" id="UP001214530"/>
    </source>
</evidence>
<dbReference type="AlphaFoldDB" id="A0AAJ5WB52"/>
<reference evidence="1" key="1">
    <citation type="submission" date="2023-03" db="EMBL/GenBank/DDBJ databases">
        <title>Andean soil-derived lignocellulolytic bacterial consortium as a source of novel taxa and putative plastic-active enzymes.</title>
        <authorList>
            <person name="Diaz-Garcia L."/>
            <person name="Chuvochina M."/>
            <person name="Feuerriegel G."/>
            <person name="Bunk B."/>
            <person name="Sproer C."/>
            <person name="Streit W.R."/>
            <person name="Rodriguez L.M."/>
            <person name="Overmann J."/>
            <person name="Jimenez D.J."/>
        </authorList>
    </citation>
    <scope>NUCLEOTIDE SEQUENCE</scope>
    <source>
        <strain evidence="1">MAG 3858</strain>
    </source>
</reference>
<organism evidence="1 2">
    <name type="scientific">Candidatus Pedobacter colombiensis</name>
    <dbReference type="NCBI Taxonomy" id="3121371"/>
    <lineage>
        <taxon>Bacteria</taxon>
        <taxon>Pseudomonadati</taxon>
        <taxon>Bacteroidota</taxon>
        <taxon>Sphingobacteriia</taxon>
        <taxon>Sphingobacteriales</taxon>
        <taxon>Sphingobacteriaceae</taxon>
        <taxon>Pedobacter</taxon>
    </lineage>
</organism>